<dbReference type="InterPro" id="IPR037401">
    <property type="entry name" value="SnoaL-like"/>
</dbReference>
<dbReference type="InterPro" id="IPR032710">
    <property type="entry name" value="NTF2-like_dom_sf"/>
</dbReference>
<proteinExistence type="predicted"/>
<dbReference type="Proteomes" id="UP000190813">
    <property type="component" value="Unassembled WGS sequence"/>
</dbReference>
<dbReference type="Pfam" id="PF12680">
    <property type="entry name" value="SnoaL_2"/>
    <property type="match status" value="1"/>
</dbReference>
<dbReference type="Gene3D" id="3.10.450.50">
    <property type="match status" value="1"/>
</dbReference>
<sequence length="151" mass="17247">MKKMDELKINVIIQELSNSLQTRDYNNFVSYFTDNATFEIPFTVNGGTIINGKENIKKHFDNVRQNPLTKLIEIETVYTKVYHCTDNQTVTVEYFTKGKSLNTNETFEIQSSIALIRFDEGGIVYYKDFPNTLGIAQKAGVLSQLAATWTK</sequence>
<evidence type="ECO:0000313" key="3">
    <source>
        <dbReference type="Proteomes" id="UP000190813"/>
    </source>
</evidence>
<organism evidence="2 3">
    <name type="scientific">Elizabethkingia occulta</name>
    <dbReference type="NCBI Taxonomy" id="1867263"/>
    <lineage>
        <taxon>Bacteria</taxon>
        <taxon>Pseudomonadati</taxon>
        <taxon>Bacteroidota</taxon>
        <taxon>Flavobacteriia</taxon>
        <taxon>Flavobacteriales</taxon>
        <taxon>Weeksellaceae</taxon>
        <taxon>Elizabethkingia</taxon>
    </lineage>
</organism>
<protein>
    <recommendedName>
        <fullName evidence="1">SnoaL-like domain-containing protein</fullName>
    </recommendedName>
</protein>
<dbReference type="AlphaFoldDB" id="A0A1T3MZ05"/>
<name>A0A1T3MZ05_9FLAO</name>
<comment type="caution">
    <text evidence="2">The sequence shown here is derived from an EMBL/GenBank/DDBJ whole genome shotgun (WGS) entry which is preliminary data.</text>
</comment>
<accession>A0A1T3MZ05</accession>
<dbReference type="SUPFAM" id="SSF54427">
    <property type="entry name" value="NTF2-like"/>
    <property type="match status" value="1"/>
</dbReference>
<reference evidence="2 3" key="1">
    <citation type="submission" date="2016-06" db="EMBL/GenBank/DDBJ databases">
        <title>Revisiting the taxonomy of the Elizabethkingia Genus based on Whole-Genome Sequencing, Optical Mapping, and MALDI-TOF.</title>
        <authorList>
            <person name="Nicholson A.C."/>
        </authorList>
    </citation>
    <scope>NUCLEOTIDE SEQUENCE [LARGE SCALE GENOMIC DNA]</scope>
    <source>
        <strain evidence="2 3">G4070</strain>
    </source>
</reference>
<evidence type="ECO:0000259" key="1">
    <source>
        <dbReference type="Pfam" id="PF12680"/>
    </source>
</evidence>
<feature type="domain" description="SnoaL-like" evidence="1">
    <location>
        <begin position="15"/>
        <end position="125"/>
    </location>
</feature>
<keyword evidence="3" id="KW-1185">Reference proteome</keyword>
<dbReference type="EMBL" id="MAHX01000002">
    <property type="protein sequence ID" value="OPC69729.1"/>
    <property type="molecule type" value="Genomic_DNA"/>
</dbReference>
<gene>
    <name evidence="2" type="ORF">BAZ10_17830</name>
</gene>
<dbReference type="RefSeq" id="WP_078770433.1">
    <property type="nucleotide sequence ID" value="NZ_CBCSBR010000014.1"/>
</dbReference>
<evidence type="ECO:0000313" key="2">
    <source>
        <dbReference type="EMBL" id="OPC69729.1"/>
    </source>
</evidence>